<evidence type="ECO:0000313" key="6">
    <source>
        <dbReference type="Proteomes" id="UP000714817"/>
    </source>
</evidence>
<dbReference type="SMART" id="SM00382">
    <property type="entry name" value="AAA"/>
    <property type="match status" value="1"/>
</dbReference>
<dbReference type="PANTHER" id="PTHR43204:SF1">
    <property type="entry name" value="ABC TRANSPORTER I FAMILY MEMBER 6, CHLOROPLASTIC"/>
    <property type="match status" value="1"/>
</dbReference>
<dbReference type="PROSITE" id="PS50893">
    <property type="entry name" value="ABC_TRANSPORTER_2"/>
    <property type="match status" value="1"/>
</dbReference>
<dbReference type="PANTHER" id="PTHR43204">
    <property type="entry name" value="ABC TRANSPORTER I FAMILY MEMBER 6, CHLOROPLASTIC"/>
    <property type="match status" value="1"/>
</dbReference>
<keyword evidence="2" id="KW-0547">Nucleotide-binding</keyword>
<reference evidence="5" key="1">
    <citation type="submission" date="2020-04" db="EMBL/GenBank/DDBJ databases">
        <authorList>
            <person name="Zhang T."/>
        </authorList>
    </citation>
    <scope>NUCLEOTIDE SEQUENCE</scope>
    <source>
        <strain evidence="5">HKST-UBA80</strain>
    </source>
</reference>
<organism evidence="5 6">
    <name type="scientific">candidate division WWE3 bacterium</name>
    <dbReference type="NCBI Taxonomy" id="2053526"/>
    <lineage>
        <taxon>Bacteria</taxon>
        <taxon>Katanobacteria</taxon>
    </lineage>
</organism>
<comment type="similarity">
    <text evidence="1">Belongs to the ABC transporter superfamily. Ycf16 family.</text>
</comment>
<sequence length="244" mass="27190">MLLQINNLRVSIEDKEILKGITLKLGEGEVVALMGPNGSGKSTLAQTLMGNPAYTVTDGNALFDSQKLFSLEANERSNLGLFLSFQYPSEVTGVTISNFLRLIYNKKNNTKISPAKFRTILKEKLSILEMPEDFMSRYLNEGFSGGEKKRMEMLQMLVLEPKLAVLDETDSGLDIDALKIVAKAVSYLRQEKGMAVLIITHYTRVLQYLEPDKVVIMRKGIIVKEGDSSLAQELEDKGYAPFGE</sequence>
<evidence type="ECO:0000256" key="2">
    <source>
        <dbReference type="ARBA" id="ARBA00022741"/>
    </source>
</evidence>
<dbReference type="Pfam" id="PF00005">
    <property type="entry name" value="ABC_tran"/>
    <property type="match status" value="1"/>
</dbReference>
<dbReference type="PROSITE" id="PS00211">
    <property type="entry name" value="ABC_TRANSPORTER_1"/>
    <property type="match status" value="1"/>
</dbReference>
<dbReference type="SUPFAM" id="SSF52540">
    <property type="entry name" value="P-loop containing nucleoside triphosphate hydrolases"/>
    <property type="match status" value="1"/>
</dbReference>
<protein>
    <submittedName>
        <fullName evidence="5">Fe-S cluster assembly ATPase SufC</fullName>
    </submittedName>
</protein>
<comment type="caution">
    <text evidence="5">The sequence shown here is derived from an EMBL/GenBank/DDBJ whole genome shotgun (WGS) entry which is preliminary data.</text>
</comment>
<dbReference type="Gene3D" id="3.40.50.300">
    <property type="entry name" value="P-loop containing nucleotide triphosphate hydrolases"/>
    <property type="match status" value="1"/>
</dbReference>
<evidence type="ECO:0000256" key="3">
    <source>
        <dbReference type="ARBA" id="ARBA00022840"/>
    </source>
</evidence>
<dbReference type="InterPro" id="IPR003439">
    <property type="entry name" value="ABC_transporter-like_ATP-bd"/>
</dbReference>
<dbReference type="Proteomes" id="UP000714817">
    <property type="component" value="Unassembled WGS sequence"/>
</dbReference>
<dbReference type="InterPro" id="IPR010230">
    <property type="entry name" value="FeS-cluster_ATPase_SufC"/>
</dbReference>
<gene>
    <name evidence="5" type="primary">sufC</name>
    <name evidence="5" type="ORF">KDA10_00370</name>
</gene>
<dbReference type="InterPro" id="IPR003593">
    <property type="entry name" value="AAA+_ATPase"/>
</dbReference>
<proteinExistence type="inferred from homology"/>
<dbReference type="AlphaFoldDB" id="A0A955E020"/>
<dbReference type="CDD" id="cd03217">
    <property type="entry name" value="ABC_FeS_Assembly"/>
    <property type="match status" value="1"/>
</dbReference>
<evidence type="ECO:0000259" key="4">
    <source>
        <dbReference type="PROSITE" id="PS50893"/>
    </source>
</evidence>
<keyword evidence="3" id="KW-0067">ATP-binding</keyword>
<name>A0A955E020_UNCKA</name>
<dbReference type="InterPro" id="IPR027417">
    <property type="entry name" value="P-loop_NTPase"/>
</dbReference>
<dbReference type="GO" id="GO:0016887">
    <property type="term" value="F:ATP hydrolysis activity"/>
    <property type="evidence" value="ECO:0007669"/>
    <property type="project" value="InterPro"/>
</dbReference>
<evidence type="ECO:0000256" key="1">
    <source>
        <dbReference type="ARBA" id="ARBA00006216"/>
    </source>
</evidence>
<feature type="domain" description="ABC transporter" evidence="4">
    <location>
        <begin position="3"/>
        <end position="244"/>
    </location>
</feature>
<dbReference type="EMBL" id="JAGQNY010000001">
    <property type="protein sequence ID" value="MCA9301812.1"/>
    <property type="molecule type" value="Genomic_DNA"/>
</dbReference>
<dbReference type="GO" id="GO:0005524">
    <property type="term" value="F:ATP binding"/>
    <property type="evidence" value="ECO:0007669"/>
    <property type="project" value="UniProtKB-KW"/>
</dbReference>
<reference evidence="5" key="2">
    <citation type="journal article" date="2021" name="Microbiome">
        <title>Successional dynamics and alternative stable states in a saline activated sludge microbial community over 9 years.</title>
        <authorList>
            <person name="Wang Y."/>
            <person name="Ye J."/>
            <person name="Ju F."/>
            <person name="Liu L."/>
            <person name="Boyd J.A."/>
            <person name="Deng Y."/>
            <person name="Parks D.H."/>
            <person name="Jiang X."/>
            <person name="Yin X."/>
            <person name="Woodcroft B.J."/>
            <person name="Tyson G.W."/>
            <person name="Hugenholtz P."/>
            <person name="Polz M.F."/>
            <person name="Zhang T."/>
        </authorList>
    </citation>
    <scope>NUCLEOTIDE SEQUENCE</scope>
    <source>
        <strain evidence="5">HKST-UBA80</strain>
    </source>
</reference>
<evidence type="ECO:0000313" key="5">
    <source>
        <dbReference type="EMBL" id="MCA9301812.1"/>
    </source>
</evidence>
<dbReference type="InterPro" id="IPR017871">
    <property type="entry name" value="ABC_transporter-like_CS"/>
</dbReference>
<accession>A0A955E020</accession>
<dbReference type="NCBIfam" id="TIGR01978">
    <property type="entry name" value="sufC"/>
    <property type="match status" value="1"/>
</dbReference>